<sequence length="293" mass="33408">MSDIKTSFNVKDDGFTGYLFKSENEICPNKALIVCTGSDGDVEFIKELSEKFSSCGITTLGLCFFNTPDTSKAVDKVPIDYIEKAALYLKSIGYEKIGIWGISMGSVYVLLGACYYPDLIQYVIAASPLYFVFEAVDVKKCKIIKGESSFSYKGEPIPFEPYTNNMNMFIFMFDFLKNFEPNFSRIYGPLVDKAKESSIIPVEKMKAKVLLVSGKRDTLWPSYISAEKIIERLKSKNYTYPYEHLSFEYGGHYTLPFDASGEKSFQANRKFPEENKKYKEENLNKIIEGFKTF</sequence>
<dbReference type="SUPFAM" id="SSF53474">
    <property type="entry name" value="alpha/beta-Hydrolases"/>
    <property type="match status" value="1"/>
</dbReference>
<feature type="domain" description="BAAT/Acyl-CoA thioester hydrolase C-terminal" evidence="1">
    <location>
        <begin position="77"/>
        <end position="254"/>
    </location>
</feature>
<dbReference type="OrthoDB" id="6347013at2759"/>
<dbReference type="Pfam" id="PF08840">
    <property type="entry name" value="BAAT_C"/>
    <property type="match status" value="1"/>
</dbReference>
<name>A0A1Y1WEI7_9FUNG</name>
<dbReference type="Proteomes" id="UP000193944">
    <property type="component" value="Unassembled WGS sequence"/>
</dbReference>
<dbReference type="AlphaFoldDB" id="A0A1Y1WEI7"/>
<evidence type="ECO:0000259" key="1">
    <source>
        <dbReference type="Pfam" id="PF08840"/>
    </source>
</evidence>
<gene>
    <name evidence="2" type="ORF">BCR32DRAFT_330061</name>
</gene>
<dbReference type="GO" id="GO:0047617">
    <property type="term" value="F:fatty acyl-CoA hydrolase activity"/>
    <property type="evidence" value="ECO:0007669"/>
    <property type="project" value="TreeGrafter"/>
</dbReference>
<reference evidence="2 3" key="2">
    <citation type="submission" date="2016-08" db="EMBL/GenBank/DDBJ databases">
        <title>Pervasive Adenine N6-methylation of Active Genes in Fungi.</title>
        <authorList>
            <consortium name="DOE Joint Genome Institute"/>
            <person name="Mondo S.J."/>
            <person name="Dannebaum R.O."/>
            <person name="Kuo R.C."/>
            <person name="Labutti K."/>
            <person name="Haridas S."/>
            <person name="Kuo A."/>
            <person name="Salamov A."/>
            <person name="Ahrendt S.R."/>
            <person name="Lipzen A."/>
            <person name="Sullivan W."/>
            <person name="Andreopoulos W.B."/>
            <person name="Clum A."/>
            <person name="Lindquist E."/>
            <person name="Daum C."/>
            <person name="Ramamoorthy G.K."/>
            <person name="Gryganskyi A."/>
            <person name="Culley D."/>
            <person name="Magnuson J.K."/>
            <person name="James T.Y."/>
            <person name="O'Malley M.A."/>
            <person name="Stajich J.E."/>
            <person name="Spatafora J.W."/>
            <person name="Visel A."/>
            <person name="Grigoriev I.V."/>
        </authorList>
    </citation>
    <scope>NUCLEOTIDE SEQUENCE [LARGE SCALE GENOMIC DNA]</scope>
    <source>
        <strain evidence="2 3">S4</strain>
    </source>
</reference>
<dbReference type="GO" id="GO:0006631">
    <property type="term" value="P:fatty acid metabolic process"/>
    <property type="evidence" value="ECO:0007669"/>
    <property type="project" value="TreeGrafter"/>
</dbReference>
<keyword evidence="3" id="KW-1185">Reference proteome</keyword>
<dbReference type="EMBL" id="MCFG01000398">
    <property type="protein sequence ID" value="ORX71748.1"/>
    <property type="molecule type" value="Genomic_DNA"/>
</dbReference>
<proteinExistence type="predicted"/>
<organism evidence="2 3">
    <name type="scientific">Anaeromyces robustus</name>
    <dbReference type="NCBI Taxonomy" id="1754192"/>
    <lineage>
        <taxon>Eukaryota</taxon>
        <taxon>Fungi</taxon>
        <taxon>Fungi incertae sedis</taxon>
        <taxon>Chytridiomycota</taxon>
        <taxon>Chytridiomycota incertae sedis</taxon>
        <taxon>Neocallimastigomycetes</taxon>
        <taxon>Neocallimastigales</taxon>
        <taxon>Neocallimastigaceae</taxon>
        <taxon>Anaeromyces</taxon>
    </lineage>
</organism>
<dbReference type="InterPro" id="IPR029058">
    <property type="entry name" value="AB_hydrolase_fold"/>
</dbReference>
<comment type="caution">
    <text evidence="2">The sequence shown here is derived from an EMBL/GenBank/DDBJ whole genome shotgun (WGS) entry which is preliminary data.</text>
</comment>
<dbReference type="PANTHER" id="PTHR10824:SF4">
    <property type="entry name" value="ACYL-COENZYME A THIOESTERASE 1-LIKE"/>
    <property type="match status" value="1"/>
</dbReference>
<dbReference type="InterPro" id="IPR014940">
    <property type="entry name" value="BAAT_C"/>
</dbReference>
<dbReference type="PANTHER" id="PTHR10824">
    <property type="entry name" value="ACYL-COENZYME A THIOESTERASE-RELATED"/>
    <property type="match status" value="1"/>
</dbReference>
<protein>
    <submittedName>
        <fullName evidence="2">Alpha/beta-hydrolase</fullName>
    </submittedName>
</protein>
<dbReference type="Gene3D" id="3.40.50.1820">
    <property type="entry name" value="alpha/beta hydrolase"/>
    <property type="match status" value="1"/>
</dbReference>
<keyword evidence="2" id="KW-0378">Hydrolase</keyword>
<evidence type="ECO:0000313" key="2">
    <source>
        <dbReference type="EMBL" id="ORX71748.1"/>
    </source>
</evidence>
<dbReference type="STRING" id="1754192.A0A1Y1WEI7"/>
<dbReference type="GO" id="GO:0006637">
    <property type="term" value="P:acyl-CoA metabolic process"/>
    <property type="evidence" value="ECO:0007669"/>
    <property type="project" value="TreeGrafter"/>
</dbReference>
<reference evidence="2 3" key="1">
    <citation type="submission" date="2016-08" db="EMBL/GenBank/DDBJ databases">
        <title>A Parts List for Fungal Cellulosomes Revealed by Comparative Genomics.</title>
        <authorList>
            <consortium name="DOE Joint Genome Institute"/>
            <person name="Haitjema C.H."/>
            <person name="Gilmore S.P."/>
            <person name="Henske J.K."/>
            <person name="Solomon K.V."/>
            <person name="De Groot R."/>
            <person name="Kuo A."/>
            <person name="Mondo S.J."/>
            <person name="Salamov A.A."/>
            <person name="Labutti K."/>
            <person name="Zhao Z."/>
            <person name="Chiniquy J."/>
            <person name="Barry K."/>
            <person name="Brewer H.M."/>
            <person name="Purvine S.O."/>
            <person name="Wright A.T."/>
            <person name="Boxma B."/>
            <person name="Van Alen T."/>
            <person name="Hackstein J.H."/>
            <person name="Baker S.E."/>
            <person name="Grigoriev I.V."/>
            <person name="O'Malley M.A."/>
        </authorList>
    </citation>
    <scope>NUCLEOTIDE SEQUENCE [LARGE SCALE GENOMIC DNA]</scope>
    <source>
        <strain evidence="2 3">S4</strain>
    </source>
</reference>
<evidence type="ECO:0000313" key="3">
    <source>
        <dbReference type="Proteomes" id="UP000193944"/>
    </source>
</evidence>
<accession>A0A1Y1WEI7</accession>